<name>A0ACB6FFH0_9PLEO</name>
<gene>
    <name evidence="1" type="ORF">AG0111_0g8593</name>
</gene>
<dbReference type="EMBL" id="PDWZ02000008">
    <property type="protein sequence ID" value="KAB2103174.1"/>
    <property type="molecule type" value="Genomic_DNA"/>
</dbReference>
<organism evidence="1 2">
    <name type="scientific">Alternaria gaisen</name>
    <dbReference type="NCBI Taxonomy" id="167740"/>
    <lineage>
        <taxon>Eukaryota</taxon>
        <taxon>Fungi</taxon>
        <taxon>Dikarya</taxon>
        <taxon>Ascomycota</taxon>
        <taxon>Pezizomycotina</taxon>
        <taxon>Dothideomycetes</taxon>
        <taxon>Pleosporomycetidae</taxon>
        <taxon>Pleosporales</taxon>
        <taxon>Pleosporineae</taxon>
        <taxon>Pleosporaceae</taxon>
        <taxon>Alternaria</taxon>
        <taxon>Alternaria sect. Alternaria</taxon>
    </lineage>
</organism>
<evidence type="ECO:0000313" key="1">
    <source>
        <dbReference type="EMBL" id="KAB2103174.1"/>
    </source>
</evidence>
<comment type="caution">
    <text evidence="1">The sequence shown here is derived from an EMBL/GenBank/DDBJ whole genome shotgun (WGS) entry which is preliminary data.</text>
</comment>
<evidence type="ECO:0000313" key="2">
    <source>
        <dbReference type="Proteomes" id="UP000293547"/>
    </source>
</evidence>
<proteinExistence type="predicted"/>
<dbReference type="Proteomes" id="UP000293547">
    <property type="component" value="Unassembled WGS sequence"/>
</dbReference>
<keyword evidence="2" id="KW-1185">Reference proteome</keyword>
<protein>
    <submittedName>
        <fullName evidence="1">Uncharacterized protein</fullName>
    </submittedName>
</protein>
<reference evidence="1 2" key="1">
    <citation type="journal article" date="2019" name="bioRxiv">
        <title>Genomics, evolutionary history and diagnostics of the Alternaria alternata species group including apple and Asian pear pathotypes.</title>
        <authorList>
            <person name="Armitage A.D."/>
            <person name="Cockerton H.M."/>
            <person name="Sreenivasaprasad S."/>
            <person name="Woodhall J.W."/>
            <person name="Lane C.R."/>
            <person name="Harrison R.J."/>
            <person name="Clarkson J.P."/>
        </authorList>
    </citation>
    <scope>NUCLEOTIDE SEQUENCE [LARGE SCALE GENOMIC DNA]</scope>
    <source>
        <strain evidence="1 2">FERA 650</strain>
    </source>
</reference>
<sequence length="732" mass="80210">MATLVFGTRSGPLIQTQVGTADIVATFHAAHAAWGWLGGLQSIHSLLRVIPNKFIGQSTKLFNLGSESELRLLPTCAYVLSSTGPQEIFIDDASQSFGNDIRTQIIGLTICALAHELRAPAATILFQRCLMRQLFEASGELLDAMDTQLSDNDVRQRIINEGASRGLSKLFNDAVRALNLPPGDCAGVKAEIKKTWQEHMDYEPSEQHMVGGLLKWISQPTTTPYFTRSGLVARTAVYLKTVGYLIGVVECWNGVGEPPSALGPNAIVLVLGGTSSTDEFMVDPEEIESHGPNLMFHHYNSRTVGSLLHNALGHPADISPETLQDDFEYVKDYIESHASAEWTSFSAPRTSMTAFKDGVLGVGCKWHGAPQSSSLERSLAGIYFPLSGEHIAPCYRRMATDQSCRIVRDSAQRRVDATSNLMQAEVARFRGITAAIYIALATRLAQEGEFQRSGHSTTLQLINEDWLDPGCHNIDRFSSESIHTHVAVHILATIHAGGLPNRINQSIRSETIGYREGPYSVLPAVLLHFEPTHTALNFVLSDCFFANISANSNGEIRDIAAPRLLKESADPNIANYNDTLALVTLREPWAGPPCRASPDCPLYLSLERHADGNMGLVGRVNGSSIGKASITDVLYTVFRSLQQPNDCPHQEDLADFQNVTASRWALKSRVYKPAGFRNRISYVPVADDNAWALFLAGESRIHNGVIVYRCTLCAALCYDGSKDRVQVLIGYK</sequence>
<accession>A0ACB6FFH0</accession>